<dbReference type="OrthoDB" id="9811332at2"/>
<evidence type="ECO:0000313" key="2">
    <source>
        <dbReference type="Proteomes" id="UP000092498"/>
    </source>
</evidence>
<dbReference type="PANTHER" id="PTHR40036">
    <property type="entry name" value="MACROCIN O-METHYLTRANSFERASE"/>
    <property type="match status" value="1"/>
</dbReference>
<dbReference type="SUPFAM" id="SSF53335">
    <property type="entry name" value="S-adenosyl-L-methionine-dependent methyltransferases"/>
    <property type="match status" value="1"/>
</dbReference>
<protein>
    <recommendedName>
        <fullName evidence="3">Macrocin O-methyltransferase</fullName>
    </recommendedName>
</protein>
<dbReference type="KEGG" id="cbot:ATE48_16890"/>
<proteinExistence type="predicted"/>
<keyword evidence="2" id="KW-1185">Reference proteome</keyword>
<organism evidence="1 2">
    <name type="scientific">Candidatus Viadribacter manganicus</name>
    <dbReference type="NCBI Taxonomy" id="1759059"/>
    <lineage>
        <taxon>Bacteria</taxon>
        <taxon>Pseudomonadati</taxon>
        <taxon>Pseudomonadota</taxon>
        <taxon>Alphaproteobacteria</taxon>
        <taxon>Hyphomonadales</taxon>
        <taxon>Hyphomonadaceae</taxon>
        <taxon>Candidatus Viadribacter</taxon>
    </lineage>
</organism>
<dbReference type="AlphaFoldDB" id="A0A1B1ALN5"/>
<name>A0A1B1ALN5_9PROT</name>
<evidence type="ECO:0008006" key="3">
    <source>
        <dbReference type="Google" id="ProtNLM"/>
    </source>
</evidence>
<reference evidence="1 2" key="1">
    <citation type="submission" date="2015-11" db="EMBL/GenBank/DDBJ databases">
        <title>Whole-Genome Sequence of Candidatus Oderbacter manganicum from the National Park Lower Oder Valley, Germany.</title>
        <authorList>
            <person name="Braun B."/>
            <person name="Liere K."/>
            <person name="Szewzyk U."/>
        </authorList>
    </citation>
    <scope>NUCLEOTIDE SEQUENCE [LARGE SCALE GENOMIC DNA]</scope>
    <source>
        <strain evidence="1 2">OTSz_A_272</strain>
    </source>
</reference>
<dbReference type="EMBL" id="CP013244">
    <property type="protein sequence ID" value="ANP47464.1"/>
    <property type="molecule type" value="Genomic_DNA"/>
</dbReference>
<dbReference type="Pfam" id="PF05711">
    <property type="entry name" value="TylF"/>
    <property type="match status" value="1"/>
</dbReference>
<dbReference type="InterPro" id="IPR029063">
    <property type="entry name" value="SAM-dependent_MTases_sf"/>
</dbReference>
<dbReference type="RefSeq" id="WP_066773626.1">
    <property type="nucleotide sequence ID" value="NZ_CP013244.1"/>
</dbReference>
<dbReference type="PANTHER" id="PTHR40036:SF1">
    <property type="entry name" value="MACROCIN O-METHYLTRANSFERASE"/>
    <property type="match status" value="1"/>
</dbReference>
<dbReference type="Proteomes" id="UP000092498">
    <property type="component" value="Chromosome"/>
</dbReference>
<evidence type="ECO:0000313" key="1">
    <source>
        <dbReference type="EMBL" id="ANP47464.1"/>
    </source>
</evidence>
<dbReference type="InterPro" id="IPR008884">
    <property type="entry name" value="TylF_MeTrfase"/>
</dbReference>
<dbReference type="Gene3D" id="3.40.50.150">
    <property type="entry name" value="Vaccinia Virus protein VP39"/>
    <property type="match status" value="1"/>
</dbReference>
<sequence>MLAPTETGMGDAYVDLIKRSITNYGYLGGDVPFENYRCVIHYELTEAQWKIDPIARPITLLSKKQLDLIEQCVLSIEARGVPGDFIEAGIWRGGVIILMRALLAANNIKARKVFAADSFAGIPKNVRAKGDPVDQWRDRWIAPLDEVKQNIARFGLLDDRIEFVPGFFADTLPHIGDQKFALMRLDSDSYDSVEESLVYLYPLLSPGGIVIIDDWHLIGCKTAVMNYRARHGITDEIKVHDSNAYWIKS</sequence>
<gene>
    <name evidence="1" type="ORF">ATE48_16890</name>
</gene>
<accession>A0A1B1ALN5</accession>
<dbReference type="InParanoid" id="A0A1B1ALN5"/>